<feature type="domain" description="Protein KASH5 EF-hand-like" evidence="11">
    <location>
        <begin position="100"/>
        <end position="164"/>
    </location>
</feature>
<feature type="compositionally biased region" description="Polar residues" evidence="9">
    <location>
        <begin position="1840"/>
        <end position="1853"/>
    </location>
</feature>
<dbReference type="PANTHER" id="PTHR15352:SF2">
    <property type="entry name" value="INOSITOL 1,4,5-TRIPHOSPHATE RECEPTOR ASSOCIATED 1"/>
    <property type="match status" value="1"/>
</dbReference>
<feature type="domain" description="KASH5-like coiled-coil" evidence="12">
    <location>
        <begin position="213"/>
        <end position="400"/>
    </location>
</feature>
<dbReference type="Pfam" id="PF14662">
    <property type="entry name" value="KASH_CCD"/>
    <property type="match status" value="1"/>
</dbReference>
<evidence type="ECO:0000256" key="1">
    <source>
        <dbReference type="ARBA" id="ARBA00004167"/>
    </source>
</evidence>
<comment type="caution">
    <text evidence="13">The sequence shown here is derived from an EMBL/GenBank/DDBJ whole genome shotgun (WGS) entry which is preliminary data.</text>
</comment>
<keyword evidence="4 10" id="KW-0812">Transmembrane</keyword>
<gene>
    <name evidence="13" type="ORF">AOXY_G19322</name>
</gene>
<dbReference type="InterPro" id="IPR028168">
    <property type="entry name" value="KASH5_CC"/>
</dbReference>
<feature type="compositionally biased region" description="Acidic residues" evidence="9">
    <location>
        <begin position="1198"/>
        <end position="1211"/>
    </location>
</feature>
<evidence type="ECO:0000256" key="3">
    <source>
        <dbReference type="ARBA" id="ARBA00022490"/>
    </source>
</evidence>
<feature type="coiled-coil region" evidence="8">
    <location>
        <begin position="540"/>
        <end position="644"/>
    </location>
</feature>
<dbReference type="Proteomes" id="UP001230051">
    <property type="component" value="Unassembled WGS sequence"/>
</dbReference>
<feature type="compositionally biased region" description="Polar residues" evidence="9">
    <location>
        <begin position="1322"/>
        <end position="1338"/>
    </location>
</feature>
<dbReference type="GO" id="GO:0016020">
    <property type="term" value="C:membrane"/>
    <property type="evidence" value="ECO:0007669"/>
    <property type="project" value="UniProtKB-SubCell"/>
</dbReference>
<feature type="compositionally biased region" description="Polar residues" evidence="9">
    <location>
        <begin position="1362"/>
        <end position="1373"/>
    </location>
</feature>
<evidence type="ECO:0000259" key="11">
    <source>
        <dbReference type="Pfam" id="PF14658"/>
    </source>
</evidence>
<organism evidence="13 14">
    <name type="scientific">Acipenser oxyrinchus oxyrinchus</name>
    <dbReference type="NCBI Taxonomy" id="40147"/>
    <lineage>
        <taxon>Eukaryota</taxon>
        <taxon>Metazoa</taxon>
        <taxon>Chordata</taxon>
        <taxon>Craniata</taxon>
        <taxon>Vertebrata</taxon>
        <taxon>Euteleostomi</taxon>
        <taxon>Actinopterygii</taxon>
        <taxon>Chondrostei</taxon>
        <taxon>Acipenseriformes</taxon>
        <taxon>Acipenseridae</taxon>
        <taxon>Acipenser</taxon>
    </lineage>
</organism>
<keyword evidence="7 10" id="KW-0472">Membrane</keyword>
<dbReference type="Pfam" id="PF05781">
    <property type="entry name" value="MRVI1"/>
    <property type="match status" value="1"/>
</dbReference>
<feature type="compositionally biased region" description="Basic and acidic residues" evidence="9">
    <location>
        <begin position="1428"/>
        <end position="1440"/>
    </location>
</feature>
<feature type="compositionally biased region" description="Low complexity" evidence="9">
    <location>
        <begin position="1052"/>
        <end position="1179"/>
    </location>
</feature>
<dbReference type="GO" id="GO:0019934">
    <property type="term" value="P:cGMP-mediated signaling"/>
    <property type="evidence" value="ECO:0007669"/>
    <property type="project" value="TreeGrafter"/>
</dbReference>
<feature type="region of interest" description="Disordered" evidence="9">
    <location>
        <begin position="1598"/>
        <end position="1631"/>
    </location>
</feature>
<name>A0AAD8FY87_ACIOX</name>
<dbReference type="GO" id="GO:0005737">
    <property type="term" value="C:cytoplasm"/>
    <property type="evidence" value="ECO:0007669"/>
    <property type="project" value="UniProtKB-SubCell"/>
</dbReference>
<feature type="coiled-coil region" evidence="8">
    <location>
        <begin position="1677"/>
        <end position="1704"/>
    </location>
</feature>
<feature type="region of interest" description="Disordered" evidence="9">
    <location>
        <begin position="1929"/>
        <end position="1958"/>
    </location>
</feature>
<feature type="compositionally biased region" description="Basic and acidic residues" evidence="9">
    <location>
        <begin position="1929"/>
        <end position="1956"/>
    </location>
</feature>
<keyword evidence="3" id="KW-0963">Cytoplasm</keyword>
<dbReference type="PANTHER" id="PTHR15352">
    <property type="entry name" value="LYMPHOID-RESTRICTED MEMBRANE PROTEIN, JAW1"/>
    <property type="match status" value="1"/>
</dbReference>
<reference evidence="13" key="1">
    <citation type="submission" date="2022-02" db="EMBL/GenBank/DDBJ databases">
        <title>Atlantic sturgeon de novo genome assembly.</title>
        <authorList>
            <person name="Stock M."/>
            <person name="Klopp C."/>
            <person name="Guiguen Y."/>
            <person name="Cabau C."/>
            <person name="Parinello H."/>
            <person name="Santidrian Yebra-Pimentel E."/>
            <person name="Kuhl H."/>
            <person name="Dirks R.P."/>
            <person name="Guessner J."/>
            <person name="Wuertz S."/>
            <person name="Du K."/>
            <person name="Schartl M."/>
        </authorList>
    </citation>
    <scope>NUCLEOTIDE SEQUENCE</scope>
    <source>
        <strain evidence="13">STURGEONOMICS-FGT-2020</strain>
        <tissue evidence="13">Whole blood</tissue>
    </source>
</reference>
<feature type="transmembrane region" description="Helical" evidence="10">
    <location>
        <begin position="1991"/>
        <end position="2009"/>
    </location>
</feature>
<evidence type="ECO:0000256" key="8">
    <source>
        <dbReference type="SAM" id="Coils"/>
    </source>
</evidence>
<sequence>MASLNNPHGSHCCCPAEGCQGIACANFNPSFSPMSQAWPRTRTTVASLTAVTEEDHPASNSSDQMQEFQSNGICRPTSCVSEVDETKGIYACSEVQVLNITFEACDTMGTGEVLASTVMQYLQDMTAQSPERGRLLMLYNMLDPDRQGVAVNRDTFHAAMKRWIVECSQDCMLEEDCQNAETEKNRTHINGNELSAAETEKAFHEGTDGLNHETSDLINRVADLQYANQKLSEQNSSLLRAVEMCEEANLQLTDEIVTLKSKLTSSQQSVLNAKSQAEELEEAKRATIDCQERACRLQTSCSKLKRENESLNTKVQILEEMKENLTQDKELAKTRISELTKTKSEILEQLCEAQSLLAAKDAEITEKIKFIEELKNSRLENHNIIEGMHLELNRLQENSQQELLRCTASLQSPTGQPGALPLLKSLQSEIEEFQKQGSLEEVTTPICGMLMTSSKQKDDFQTILQQIKSQEDSSMFQTEPEAMANHMKLQIDAFITSCQGLDVPDDTAHLVIIHKEELQKKLRQIMLNNIHQLDGLFTLKEDWNKALEKLERVYLQCQQQHLNTKHHLANVIRELELQKVLKDKAEERVSEQDHRAAEAEKGAKEAKKTAAVSWWRAMKVEEEKVKAREEAARLKTRLLETEGRLLQAQRSIEEMGSKSTCLEQMLLESQQRTLTAETRARVAEGKMAATLNITENKVKAVDQRLAVLQEERIKGIQAGEQKAMQALMEADRFKIEVSQLNESSSNLLMKSAKEMEAMKESVSRAAELVSMTERRLAVAKERIDTAEKRIQVTIERAESAAIHLDSVEKGTTTNEATDVGSSMALSNRSSTYFKTSDPEKEEKMPSICQAPPVINGKLSLLREENSEETGRRTGEVQSNITKKKDCVIQIPREENQENIQIQGKEDSWASFLNKPLLLHSPFFSTTAGQHCDGHSTARLQTTLLDALTLELLRTRQQSASYCFKPLPPYQHRETCVKCACEKRYASKVNEENVERPKVLTSDESTQTEPEDNGRSQGSVTQHCAAPNTERSSEDKEWQYLPQELSESLTEQPAPDLATPAPDLATPAPDLATPAPDLATPAPDLATPAPDLATPAPDLATPAPDLATPAPDLATPAPDLATPAPDLATPAPDLATPAPDLATPAPDLATPAPDFATPAPDFATPAPDLATPAPDLATPASRAPGPRYPPPFQTMPTLPEEEEEDEAAEEQESSPPSPQVVAVEARMVSAPSIVLPGEAVTADQEPNALSQSRPHSPRHRHRSSFSSASSITTVDCTGHVIDLVKDQLPDVKLSDKDTKKNLKLLEEAKKVSERFFMRRGRRSTCSLSDSPTGVSPNLTPVSSPVPSRSSSLTQPPQIASDGTAVNSAGTSPTPQHLDVPSARGQTDSIGLDTESIRKGLENRQVNEQWKISQGLLSPRHASYGNSKEALSEQKENCDPRLDPPNTESRKLCFGLVTNIGEESPAMVQRSVEYNDCPSGNAQPQKSAASVVNPGLNAPTKAHKDPKGACTAELKSFGSGPPLMRAVSWDGMEQASLRNGAQDLPTMTDKSFTLYDKSSSQLLKSTGYKDFPVQPVKTQKLVKLREENKLLRNQTMAGLKLPDLSETAEQERGPSPLPSLPPPMEEEHKEKSDVMPNISDVMLRKLKVLRSLPGRYAILSFVLQQNAFVQLSLAFRNDSYTLETRLRQAERERAQTEDNTDKELEDFKGVIKGSILQWQNCEQRESYERLLETIAVFHRLASRLSSRAEMVGAVRQEKRMSRATEVMMQYVENLKRTYEKDHAELIEYKKLANQNSSRYGAIDSGEDGVPRASRSMSLTLGKALPRRRVSVAVVPKFSLLNIPNQSPGAVTNTSLPPLCEVNSGRSSAPKSPVQPPITENGKTSQDQENATPVPAPAQPPSCRDEIRSEIKAKIEEDAYNKGYQEGLKRSKELQDVKEEEEKIDESQKEAEEKEKELEMETQMEIENKKSSKFEEALDYIDRLCPKVFRQHRLVWIIAAVVVILAFVVSIFTSYNNSSTEVADTSPGKSACSGKKQNFEWNVGLQHKNPTPE</sequence>
<feature type="region of interest" description="Disordered" evidence="9">
    <location>
        <begin position="1840"/>
        <end position="1901"/>
    </location>
</feature>
<dbReference type="InterPro" id="IPR008677">
    <property type="entry name" value="MRVI1"/>
</dbReference>
<keyword evidence="6 8" id="KW-0175">Coiled coil</keyword>
<dbReference type="InterPro" id="IPR039508">
    <property type="entry name" value="KASH5_EF-hand-like_dom"/>
</dbReference>
<evidence type="ECO:0000256" key="5">
    <source>
        <dbReference type="ARBA" id="ARBA00022989"/>
    </source>
</evidence>
<evidence type="ECO:0000313" key="14">
    <source>
        <dbReference type="Proteomes" id="UP001230051"/>
    </source>
</evidence>
<keyword evidence="14" id="KW-1185">Reference proteome</keyword>
<evidence type="ECO:0000313" key="13">
    <source>
        <dbReference type="EMBL" id="KAK1161700.1"/>
    </source>
</evidence>
<evidence type="ECO:0000256" key="10">
    <source>
        <dbReference type="SAM" id="Phobius"/>
    </source>
</evidence>
<feature type="region of interest" description="Disordered" evidence="9">
    <location>
        <begin position="1417"/>
        <end position="1442"/>
    </location>
</feature>
<proteinExistence type="predicted"/>
<evidence type="ECO:0000256" key="2">
    <source>
        <dbReference type="ARBA" id="ARBA00004496"/>
    </source>
</evidence>
<evidence type="ECO:0000256" key="4">
    <source>
        <dbReference type="ARBA" id="ARBA00022692"/>
    </source>
</evidence>
<feature type="coiled-coil region" evidence="8">
    <location>
        <begin position="228"/>
        <end position="342"/>
    </location>
</feature>
<evidence type="ECO:0000256" key="7">
    <source>
        <dbReference type="ARBA" id="ARBA00023136"/>
    </source>
</evidence>
<dbReference type="Pfam" id="PF14658">
    <property type="entry name" value="EF-hand_9"/>
    <property type="match status" value="1"/>
</dbReference>
<feature type="region of interest" description="Disordered" evidence="9">
    <location>
        <begin position="989"/>
        <end position="1270"/>
    </location>
</feature>
<dbReference type="EMBL" id="JAGXEW010000018">
    <property type="protein sequence ID" value="KAK1161700.1"/>
    <property type="molecule type" value="Genomic_DNA"/>
</dbReference>
<feature type="compositionally biased region" description="Low complexity" evidence="9">
    <location>
        <begin position="1339"/>
        <end position="1350"/>
    </location>
</feature>
<evidence type="ECO:0000256" key="9">
    <source>
        <dbReference type="SAM" id="MobiDB-lite"/>
    </source>
</evidence>
<comment type="subcellular location">
    <subcellularLocation>
        <location evidence="2">Cytoplasm</location>
    </subcellularLocation>
    <subcellularLocation>
        <location evidence="1">Membrane</location>
        <topology evidence="1">Single-pass membrane protein</topology>
    </subcellularLocation>
</comment>
<evidence type="ECO:0000259" key="12">
    <source>
        <dbReference type="Pfam" id="PF14662"/>
    </source>
</evidence>
<feature type="compositionally biased region" description="Polar residues" evidence="9">
    <location>
        <begin position="1878"/>
        <end position="1888"/>
    </location>
</feature>
<keyword evidence="5 10" id="KW-1133">Transmembrane helix</keyword>
<evidence type="ECO:0000256" key="6">
    <source>
        <dbReference type="ARBA" id="ARBA00023054"/>
    </source>
</evidence>
<feature type="region of interest" description="Disordered" evidence="9">
    <location>
        <begin position="1320"/>
        <end position="1387"/>
    </location>
</feature>
<accession>A0AAD8FY87</accession>
<feature type="coiled-coil region" evidence="8">
    <location>
        <begin position="769"/>
        <end position="796"/>
    </location>
</feature>
<evidence type="ECO:0008006" key="15">
    <source>
        <dbReference type="Google" id="ProtNLM"/>
    </source>
</evidence>
<protein>
    <recommendedName>
        <fullName evidence="15">Protein MRVI1</fullName>
    </recommendedName>
</protein>